<evidence type="ECO:0000313" key="5">
    <source>
        <dbReference type="EMBL" id="QTA81877.1"/>
    </source>
</evidence>
<dbReference type="PROSITE" id="PS51379">
    <property type="entry name" value="4FE4S_FER_2"/>
    <property type="match status" value="2"/>
</dbReference>
<evidence type="ECO:0000313" key="6">
    <source>
        <dbReference type="Proteomes" id="UP000663720"/>
    </source>
</evidence>
<dbReference type="PROSITE" id="PS00198">
    <property type="entry name" value="4FE4S_FER_1"/>
    <property type="match status" value="1"/>
</dbReference>
<evidence type="ECO:0000256" key="1">
    <source>
        <dbReference type="ARBA" id="ARBA00022723"/>
    </source>
</evidence>
<accession>A0A975BAR0</accession>
<keyword evidence="3" id="KW-0411">Iron-sulfur</keyword>
<evidence type="ECO:0000256" key="2">
    <source>
        <dbReference type="ARBA" id="ARBA00023004"/>
    </source>
</evidence>
<feature type="domain" description="4Fe-4S ferredoxin-type" evidence="4">
    <location>
        <begin position="269"/>
        <end position="296"/>
    </location>
</feature>
<gene>
    <name evidence="5" type="ORF">dnl_42310</name>
</gene>
<keyword evidence="1" id="KW-0479">Metal-binding</keyword>
<dbReference type="Gene3D" id="3.30.70.20">
    <property type="match status" value="2"/>
</dbReference>
<dbReference type="InterPro" id="IPR017896">
    <property type="entry name" value="4Fe4S_Fe-S-bd"/>
</dbReference>
<dbReference type="GO" id="GO:0046872">
    <property type="term" value="F:metal ion binding"/>
    <property type="evidence" value="ECO:0007669"/>
    <property type="project" value="UniProtKB-KW"/>
</dbReference>
<keyword evidence="6" id="KW-1185">Reference proteome</keyword>
<keyword evidence="2" id="KW-0408">Iron</keyword>
<protein>
    <submittedName>
        <fullName evidence="5">4Fe-4S ferredoxin iron-sulfur binding domain-containing protein</fullName>
    </submittedName>
</protein>
<dbReference type="InterPro" id="IPR017900">
    <property type="entry name" value="4Fe4S_Fe_S_CS"/>
</dbReference>
<dbReference type="AlphaFoldDB" id="A0A975BAR0"/>
<name>A0A975BAR0_9BACT</name>
<proteinExistence type="predicted"/>
<organism evidence="5 6">
    <name type="scientific">Desulfonema limicola</name>
    <dbReference type="NCBI Taxonomy" id="45656"/>
    <lineage>
        <taxon>Bacteria</taxon>
        <taxon>Pseudomonadati</taxon>
        <taxon>Thermodesulfobacteriota</taxon>
        <taxon>Desulfobacteria</taxon>
        <taxon>Desulfobacterales</taxon>
        <taxon>Desulfococcaceae</taxon>
        <taxon>Desulfonema</taxon>
    </lineage>
</organism>
<sequence>MTDIYKKLAAHLDSLPAGFPSTETGVEFRILKRLFNEEEAELAVLLTMLPETPKETAARTGRDENELAEKFEAMSKKGLIFRSSRKGEKVYSAAQFVVGIWEYHLNDLDEALIKDVNEYLPQLMQKTWLKNKTKQLRIVPISESISTEITVMDYDTAEEIIKKQSKIVVSPCICRREHEIVGESCKYPKEVCLAFGSGAYFYEENGLGRSISQEEALEILKIGIEAGLVLQPGNAQKPANICMCCGCCCQVLKNLKTLESPAKAIDSNHYAKVDPDLCTSCEACIERCHMDAISMEDTAVVNIERCIGCGVCVIQCPTEALKLYPKDKSEHYVPPKNLFETYFNMAKERGLI</sequence>
<dbReference type="Pfam" id="PF13237">
    <property type="entry name" value="Fer4_10"/>
    <property type="match status" value="1"/>
</dbReference>
<feature type="domain" description="4Fe-4S ferredoxin-type" evidence="4">
    <location>
        <begin position="297"/>
        <end position="326"/>
    </location>
</feature>
<dbReference type="RefSeq" id="WP_207687856.1">
    <property type="nucleotide sequence ID" value="NZ_CP061799.1"/>
</dbReference>
<dbReference type="Proteomes" id="UP000663720">
    <property type="component" value="Chromosome"/>
</dbReference>
<dbReference type="EMBL" id="CP061799">
    <property type="protein sequence ID" value="QTA81877.1"/>
    <property type="molecule type" value="Genomic_DNA"/>
</dbReference>
<dbReference type="SUPFAM" id="SSF54862">
    <property type="entry name" value="4Fe-4S ferredoxins"/>
    <property type="match status" value="1"/>
</dbReference>
<evidence type="ECO:0000259" key="4">
    <source>
        <dbReference type="PROSITE" id="PS51379"/>
    </source>
</evidence>
<evidence type="ECO:0000256" key="3">
    <source>
        <dbReference type="ARBA" id="ARBA00023014"/>
    </source>
</evidence>
<reference evidence="5" key="1">
    <citation type="journal article" date="2021" name="Microb. Physiol.">
        <title>Proteogenomic Insights into the Physiology of Marine, Sulfate-Reducing, Filamentous Desulfonema limicola and Desulfonema magnum.</title>
        <authorList>
            <person name="Schnaars V."/>
            <person name="Wohlbrand L."/>
            <person name="Scheve S."/>
            <person name="Hinrichs C."/>
            <person name="Reinhardt R."/>
            <person name="Rabus R."/>
        </authorList>
    </citation>
    <scope>NUCLEOTIDE SEQUENCE</scope>
    <source>
        <strain evidence="5">5ac10</strain>
    </source>
</reference>
<dbReference type="GO" id="GO:0051536">
    <property type="term" value="F:iron-sulfur cluster binding"/>
    <property type="evidence" value="ECO:0007669"/>
    <property type="project" value="UniProtKB-KW"/>
</dbReference>
<dbReference type="KEGG" id="dli:dnl_42310"/>